<comment type="caution">
    <text evidence="1">The sequence shown here is derived from an EMBL/GenBank/DDBJ whole genome shotgun (WGS) entry which is preliminary data.</text>
</comment>
<reference evidence="1 2" key="1">
    <citation type="submission" date="2012-09" db="EMBL/GenBank/DDBJ databases">
        <title>The Genome Sequence of Veillonella ratti ACS-216-V-COL6B.</title>
        <authorList>
            <consortium name="The Broad Institute Genome Sequencing Platform"/>
            <person name="Earl A."/>
            <person name="Ward D."/>
            <person name="Feldgarden M."/>
            <person name="Gevers D."/>
            <person name="Saerens B."/>
            <person name="Vaneechoutte M."/>
            <person name="Walker B."/>
            <person name="Young S.K."/>
            <person name="Zeng Q."/>
            <person name="Gargeya S."/>
            <person name="Fitzgerald M."/>
            <person name="Haas B."/>
            <person name="Abouelleil A."/>
            <person name="Alvarado L."/>
            <person name="Arachchi H.M."/>
            <person name="Berlin A."/>
            <person name="Chapman S.B."/>
            <person name="Goldberg J."/>
            <person name="Griggs A."/>
            <person name="Gujja S."/>
            <person name="Hansen M."/>
            <person name="Howarth C."/>
            <person name="Imamovic A."/>
            <person name="Larimer J."/>
            <person name="McCowen C."/>
            <person name="Montmayeur A."/>
            <person name="Murphy C."/>
            <person name="Neiman D."/>
            <person name="Pearson M."/>
            <person name="Priest M."/>
            <person name="Roberts A."/>
            <person name="Saif S."/>
            <person name="Shea T."/>
            <person name="Sisk P."/>
            <person name="Sykes S."/>
            <person name="Wortman J."/>
            <person name="Nusbaum C."/>
            <person name="Birren B."/>
        </authorList>
    </citation>
    <scope>NUCLEOTIDE SEQUENCE [LARGE SCALE GENOMIC DNA]</scope>
    <source>
        <strain evidence="1 2">ACS-216-V-Col6b</strain>
    </source>
</reference>
<proteinExistence type="predicted"/>
<dbReference type="HOGENOM" id="CLU_2703793_0_0_9"/>
<dbReference type="OrthoDB" id="1632092at2"/>
<accession>K9DJ86</accession>
<organism evidence="1 2">
    <name type="scientific">Veillonella seminalis ACS-216-V-Col6b</name>
    <dbReference type="NCBI Taxonomy" id="883156"/>
    <lineage>
        <taxon>Bacteria</taxon>
        <taxon>Bacillati</taxon>
        <taxon>Bacillota</taxon>
        <taxon>Negativicutes</taxon>
        <taxon>Veillonellales</taxon>
        <taxon>Veillonellaceae</taxon>
        <taxon>Veillonella</taxon>
    </lineage>
</organism>
<evidence type="ECO:0000313" key="1">
    <source>
        <dbReference type="EMBL" id="EKU78857.1"/>
    </source>
</evidence>
<sequence length="73" mass="8680">MELVQQEYARPKELMVKYGISRPTLYRLTQDMKTRPKFKKAFKRLSVGVELINIKAFDLYMDVRTAELNKQIV</sequence>
<gene>
    <name evidence="1" type="ORF">HMPREF9282_00654</name>
</gene>
<dbReference type="Proteomes" id="UP000009891">
    <property type="component" value="Unassembled WGS sequence"/>
</dbReference>
<dbReference type="AlphaFoldDB" id="K9DJ86"/>
<evidence type="ECO:0000313" key="2">
    <source>
        <dbReference type="Proteomes" id="UP000009891"/>
    </source>
</evidence>
<keyword evidence="2" id="KW-1185">Reference proteome</keyword>
<dbReference type="EMBL" id="AHAF01000003">
    <property type="protein sequence ID" value="EKU78857.1"/>
    <property type="molecule type" value="Genomic_DNA"/>
</dbReference>
<dbReference type="RefSeq" id="WP_006555554.1">
    <property type="nucleotide sequence ID" value="NZ_JH992936.1"/>
</dbReference>
<name>K9DJ86_9FIRM</name>
<protein>
    <submittedName>
        <fullName evidence="1">Uncharacterized protein</fullName>
    </submittedName>
</protein>
<dbReference type="PATRIC" id="fig|883156.3.peg.638"/>
<dbReference type="STRING" id="883156.HMPREF9282_00654"/>